<dbReference type="Proteomes" id="UP000315825">
    <property type="component" value="Unassembled WGS sequence"/>
</dbReference>
<reference evidence="2 3" key="1">
    <citation type="submission" date="2019-02" db="EMBL/GenBank/DDBJ databases">
        <title>Prokaryotic population dynamics and viral predation in marine succession experiment using metagenomics: the confinement effect.</title>
        <authorList>
            <person name="Haro-Moreno J.M."/>
            <person name="Rodriguez-Valera F."/>
            <person name="Lopez-Perez M."/>
        </authorList>
    </citation>
    <scope>NUCLEOTIDE SEQUENCE [LARGE SCALE GENOMIC DNA]</scope>
    <source>
        <strain evidence="2">MED-G159</strain>
    </source>
</reference>
<organism evidence="2 3">
    <name type="scientific">SAR86 cluster bacterium</name>
    <dbReference type="NCBI Taxonomy" id="2030880"/>
    <lineage>
        <taxon>Bacteria</taxon>
        <taxon>Pseudomonadati</taxon>
        <taxon>Pseudomonadota</taxon>
        <taxon>Gammaproteobacteria</taxon>
        <taxon>SAR86 cluster</taxon>
    </lineage>
</organism>
<keyword evidence="1" id="KW-0472">Membrane</keyword>
<evidence type="ECO:0000313" key="3">
    <source>
        <dbReference type="Proteomes" id="UP000315825"/>
    </source>
</evidence>
<keyword evidence="1" id="KW-0812">Transmembrane</keyword>
<feature type="transmembrane region" description="Helical" evidence="1">
    <location>
        <begin position="72"/>
        <end position="95"/>
    </location>
</feature>
<feature type="transmembrane region" description="Helical" evidence="1">
    <location>
        <begin position="5"/>
        <end position="25"/>
    </location>
</feature>
<protein>
    <submittedName>
        <fullName evidence="2">DUF4345 domain-containing protein</fullName>
    </submittedName>
</protein>
<gene>
    <name evidence="2" type="ORF">EVA92_04590</name>
</gene>
<sequence>MLNKLFLLFTSITYIYLGGWAMLYPLSYVELIGITISSDVGSSEIRSAVGGINLLVGLFSFYAIFKKKYEDLFFKILLFIISGILIGRIVTLIYGEFTSAFLIYFTVFELIYFTFLIIAIRKKKRKLF</sequence>
<dbReference type="EMBL" id="SHBE01000011">
    <property type="protein sequence ID" value="RZO25740.1"/>
    <property type="molecule type" value="Genomic_DNA"/>
</dbReference>
<evidence type="ECO:0000256" key="1">
    <source>
        <dbReference type="SAM" id="Phobius"/>
    </source>
</evidence>
<feature type="transmembrane region" description="Helical" evidence="1">
    <location>
        <begin position="45"/>
        <end position="65"/>
    </location>
</feature>
<name>A0A520MWY3_9GAMM</name>
<dbReference type="Pfam" id="PF14248">
    <property type="entry name" value="DUF4345"/>
    <property type="match status" value="1"/>
</dbReference>
<evidence type="ECO:0000313" key="2">
    <source>
        <dbReference type="EMBL" id="RZO25740.1"/>
    </source>
</evidence>
<dbReference type="AlphaFoldDB" id="A0A520MWY3"/>
<accession>A0A520MWY3</accession>
<proteinExistence type="predicted"/>
<feature type="transmembrane region" description="Helical" evidence="1">
    <location>
        <begin position="101"/>
        <end position="120"/>
    </location>
</feature>
<keyword evidence="1" id="KW-1133">Transmembrane helix</keyword>
<comment type="caution">
    <text evidence="2">The sequence shown here is derived from an EMBL/GenBank/DDBJ whole genome shotgun (WGS) entry which is preliminary data.</text>
</comment>
<dbReference type="InterPro" id="IPR025597">
    <property type="entry name" value="DUF4345"/>
</dbReference>